<dbReference type="AlphaFoldDB" id="A0A381TVC3"/>
<protein>
    <recommendedName>
        <fullName evidence="1">DUF5916 domain-containing protein</fullName>
    </recommendedName>
</protein>
<sequence>MSVEGAGAPRAPAVKTQDADGHVTVRAVRISNPLVVDGRLDDPVYQTVPAIDGFIQQLPDEGAPPTEPTEIWILFDDDNIYVSARCWDSQPDRMVADEMTRDARAIWRNELLSVIFDTFHDGRNGMNFSTNPLGGLMDNLVTDESAVNLDWNTVWDAQTSFFEQGWMVEMMIPFKSLRFKAGGGEQTWGINVSRRVQWKNESSFLSPVPASLGYRGMLQVSAAATLVGIEPPTTIRNLEIKPSAISGAFTNKTVTPVRSNDLTGEVGLDVKYGLTRSLIADFTVNTDFAQVEADEQQVNLTRFSLFFPEKREFFLEGQGIFSFGDTGAVNWGGPPSDTPVLFFSRRIGLEGGSEVPIRAGGRVTGRAGPYSIGLLNIQTGDSASADALSTNFSVVRVKRDMLRRSNFGVIYTRRSRLEDGSGVNQVYGADLNLRFYENISFTNYYAQTETPGLAESNASYRSKFDYTGDLYGFNAEHLT</sequence>
<name>A0A381TVC3_9ZZZZ</name>
<dbReference type="InterPro" id="IPR045670">
    <property type="entry name" value="DUF5916"/>
</dbReference>
<reference evidence="2" key="1">
    <citation type="submission" date="2018-05" db="EMBL/GenBank/DDBJ databases">
        <authorList>
            <person name="Lanie J.A."/>
            <person name="Ng W.-L."/>
            <person name="Kazmierczak K.M."/>
            <person name="Andrzejewski T.M."/>
            <person name="Davidsen T.M."/>
            <person name="Wayne K.J."/>
            <person name="Tettelin H."/>
            <person name="Glass J.I."/>
            <person name="Rusch D."/>
            <person name="Podicherti R."/>
            <person name="Tsui H.-C.T."/>
            <person name="Winkler M.E."/>
        </authorList>
    </citation>
    <scope>NUCLEOTIDE SEQUENCE</scope>
</reference>
<evidence type="ECO:0000259" key="1">
    <source>
        <dbReference type="Pfam" id="PF19313"/>
    </source>
</evidence>
<gene>
    <name evidence="2" type="ORF">METZ01_LOCUS72784</name>
</gene>
<dbReference type="SUPFAM" id="SSF49344">
    <property type="entry name" value="CBD9-like"/>
    <property type="match status" value="1"/>
</dbReference>
<feature type="non-terminal residue" evidence="2">
    <location>
        <position position="479"/>
    </location>
</feature>
<dbReference type="Gene3D" id="2.60.40.1190">
    <property type="match status" value="1"/>
</dbReference>
<accession>A0A381TVC3</accession>
<dbReference type="Pfam" id="PF19313">
    <property type="entry name" value="DUF5916"/>
    <property type="match status" value="1"/>
</dbReference>
<dbReference type="EMBL" id="UINC01005225">
    <property type="protein sequence ID" value="SVA19930.1"/>
    <property type="molecule type" value="Genomic_DNA"/>
</dbReference>
<feature type="domain" description="DUF5916" evidence="1">
    <location>
        <begin position="260"/>
        <end position="350"/>
    </location>
</feature>
<dbReference type="CDD" id="cd09618">
    <property type="entry name" value="CBM9_like_2"/>
    <property type="match status" value="1"/>
</dbReference>
<organism evidence="2">
    <name type="scientific">marine metagenome</name>
    <dbReference type="NCBI Taxonomy" id="408172"/>
    <lineage>
        <taxon>unclassified sequences</taxon>
        <taxon>metagenomes</taxon>
        <taxon>ecological metagenomes</taxon>
    </lineage>
</organism>
<evidence type="ECO:0000313" key="2">
    <source>
        <dbReference type="EMBL" id="SVA19930.1"/>
    </source>
</evidence>
<proteinExistence type="predicted"/>